<comment type="subcellular location">
    <subcellularLocation>
        <location evidence="1">Cell envelope</location>
    </subcellularLocation>
</comment>
<keyword evidence="2" id="KW-0175">Coiled coil</keyword>
<dbReference type="AlphaFoldDB" id="A0A3B0RFR7"/>
<dbReference type="GO" id="GO:0030313">
    <property type="term" value="C:cell envelope"/>
    <property type="evidence" value="ECO:0007669"/>
    <property type="project" value="UniProtKB-SubCell"/>
</dbReference>
<dbReference type="PANTHER" id="PTHR32347:SF14">
    <property type="entry name" value="EFFLUX SYSTEM COMPONENT YKNX-RELATED"/>
    <property type="match status" value="1"/>
</dbReference>
<dbReference type="InterPro" id="IPR050465">
    <property type="entry name" value="UPF0194_transport"/>
</dbReference>
<dbReference type="Gene3D" id="2.40.30.170">
    <property type="match status" value="1"/>
</dbReference>
<reference evidence="3" key="1">
    <citation type="submission" date="2018-06" db="EMBL/GenBank/DDBJ databases">
        <authorList>
            <person name="Zhirakovskaya E."/>
        </authorList>
    </citation>
    <scope>NUCLEOTIDE SEQUENCE</scope>
</reference>
<protein>
    <submittedName>
        <fullName evidence="3">Macrolide-specific efflux protein MacA</fullName>
    </submittedName>
</protein>
<sequence>FNVDAYPNDSFTGTVEQVRLASQEIQNVVTYTVVVSAQNLGGKLLPGMTANVEITTDKRKDVLRIAELASRFRPPEGGPKVVNAEEKQTRGNAAHGGGRGAFGGQMLAGLNLPPERSKEIENLIAAEIKTVREGAGNMAQFRRAQMREIITARIDRVLKKKLTEEEYKTFQKAQKSRATVRRILLHKENPDGTLSTQSVRVGLSDGSNIEILGGAVEGDVFITRLLKVGGANK</sequence>
<organism evidence="3">
    <name type="scientific">hydrothermal vent metagenome</name>
    <dbReference type="NCBI Taxonomy" id="652676"/>
    <lineage>
        <taxon>unclassified sequences</taxon>
        <taxon>metagenomes</taxon>
        <taxon>ecological metagenomes</taxon>
    </lineage>
</organism>
<evidence type="ECO:0000256" key="1">
    <source>
        <dbReference type="ARBA" id="ARBA00004196"/>
    </source>
</evidence>
<dbReference type="PANTHER" id="PTHR32347">
    <property type="entry name" value="EFFLUX SYSTEM COMPONENT YKNX-RELATED"/>
    <property type="match status" value="1"/>
</dbReference>
<feature type="non-terminal residue" evidence="3">
    <location>
        <position position="1"/>
    </location>
</feature>
<dbReference type="EMBL" id="UOEE01000045">
    <property type="protein sequence ID" value="VAV87686.1"/>
    <property type="molecule type" value="Genomic_DNA"/>
</dbReference>
<name>A0A3B0RFR7_9ZZZZ</name>
<accession>A0A3B0RFR7</accession>
<evidence type="ECO:0000313" key="3">
    <source>
        <dbReference type="EMBL" id="VAV87686.1"/>
    </source>
</evidence>
<evidence type="ECO:0000256" key="2">
    <source>
        <dbReference type="ARBA" id="ARBA00023054"/>
    </source>
</evidence>
<proteinExistence type="predicted"/>
<gene>
    <name evidence="3" type="ORF">MNBD_ALPHA06-1569</name>
</gene>